<dbReference type="AlphaFoldDB" id="A0A078AQX0"/>
<dbReference type="SUPFAM" id="SSF56317">
    <property type="entry name" value="Carbon-nitrogen hydrolase"/>
    <property type="match status" value="1"/>
</dbReference>
<name>A0A078AQX0_STYLE</name>
<dbReference type="Gene3D" id="3.60.110.10">
    <property type="entry name" value="Carbon-nitrogen hydrolase"/>
    <property type="match status" value="1"/>
</dbReference>
<dbReference type="PANTHER" id="PTHR11750">
    <property type="entry name" value="PROTEIN N-TERMINAL AMIDASE"/>
    <property type="match status" value="1"/>
</dbReference>
<dbReference type="PROSITE" id="PS50263">
    <property type="entry name" value="CN_HYDROLASE"/>
    <property type="match status" value="1"/>
</dbReference>
<protein>
    <submittedName>
        <fullName evidence="2">Carbon-nitrogen family protein</fullName>
    </submittedName>
</protein>
<organism evidence="2 3">
    <name type="scientific">Stylonychia lemnae</name>
    <name type="common">Ciliate</name>
    <dbReference type="NCBI Taxonomy" id="5949"/>
    <lineage>
        <taxon>Eukaryota</taxon>
        <taxon>Sar</taxon>
        <taxon>Alveolata</taxon>
        <taxon>Ciliophora</taxon>
        <taxon>Intramacronucleata</taxon>
        <taxon>Spirotrichea</taxon>
        <taxon>Stichotrichia</taxon>
        <taxon>Sporadotrichida</taxon>
        <taxon>Oxytrichidae</taxon>
        <taxon>Stylonychinae</taxon>
        <taxon>Stylonychia</taxon>
    </lineage>
</organism>
<feature type="domain" description="CN hydrolase" evidence="1">
    <location>
        <begin position="1"/>
        <end position="250"/>
    </location>
</feature>
<dbReference type="OrthoDB" id="201515at2759"/>
<dbReference type="GO" id="GO:0070773">
    <property type="term" value="F:protein-N-terminal glutamine amidohydrolase activity"/>
    <property type="evidence" value="ECO:0007669"/>
    <property type="project" value="InterPro"/>
</dbReference>
<dbReference type="Pfam" id="PF00795">
    <property type="entry name" value="CN_hydrolase"/>
    <property type="match status" value="1"/>
</dbReference>
<dbReference type="PANTHER" id="PTHR11750:SF26">
    <property type="entry name" value="PROTEIN N-TERMINAL AMIDASE"/>
    <property type="match status" value="1"/>
</dbReference>
<dbReference type="GO" id="GO:0008418">
    <property type="term" value="F:protein-N-terminal asparagine amidohydrolase activity"/>
    <property type="evidence" value="ECO:0007669"/>
    <property type="project" value="InterPro"/>
</dbReference>
<dbReference type="GO" id="GO:0030163">
    <property type="term" value="P:protein catabolic process"/>
    <property type="evidence" value="ECO:0007669"/>
    <property type="project" value="TreeGrafter"/>
</dbReference>
<keyword evidence="3" id="KW-1185">Reference proteome</keyword>
<dbReference type="Proteomes" id="UP000039865">
    <property type="component" value="Unassembled WGS sequence"/>
</dbReference>
<dbReference type="InterPro" id="IPR036526">
    <property type="entry name" value="C-N_Hydrolase_sf"/>
</dbReference>
<dbReference type="InterPro" id="IPR039703">
    <property type="entry name" value="Nta1"/>
</dbReference>
<reference evidence="2 3" key="1">
    <citation type="submission" date="2014-06" db="EMBL/GenBank/DDBJ databases">
        <authorList>
            <person name="Swart Estienne"/>
        </authorList>
    </citation>
    <scope>NUCLEOTIDE SEQUENCE [LARGE SCALE GENOMIC DNA]</scope>
    <source>
        <strain evidence="2 3">130c</strain>
    </source>
</reference>
<sequence>MLQYSPEDNIDVITLPELSFMNEDFDTFDEAYKHACVQGQGPYYEWAKQTAIKFKSVVVHGYLERDEKERRLYNSMLIVSEKGEILKNYRKHLLYYTEVIYITPGPNYEYLDIKIARINQVIRFGLAICNDIWTRGEKEYELMEFANFHKENNSQIILGISNWPNYEIYQDEQIMSYVQVSVWLNRMIPIFASGQTRQNKYLIWNNCCGRFNDQMRFVGSSCILQLTPQIKYVNKLNVTQESVLEQIIDL</sequence>
<dbReference type="InterPro" id="IPR003010">
    <property type="entry name" value="C-N_Hydrolase"/>
</dbReference>
<evidence type="ECO:0000313" key="3">
    <source>
        <dbReference type="Proteomes" id="UP000039865"/>
    </source>
</evidence>
<gene>
    <name evidence="2" type="primary">Contig4250.g4554</name>
    <name evidence="2" type="ORF">STYLEM_12690</name>
</gene>
<dbReference type="InParanoid" id="A0A078AQX0"/>
<evidence type="ECO:0000313" key="2">
    <source>
        <dbReference type="EMBL" id="CDW83642.1"/>
    </source>
</evidence>
<evidence type="ECO:0000259" key="1">
    <source>
        <dbReference type="PROSITE" id="PS50263"/>
    </source>
</evidence>
<proteinExistence type="predicted"/>
<accession>A0A078AQX0</accession>
<dbReference type="EMBL" id="CCKQ01012035">
    <property type="protein sequence ID" value="CDW83642.1"/>
    <property type="molecule type" value="Genomic_DNA"/>
</dbReference>